<protein>
    <submittedName>
        <fullName evidence="2">ZT_dimer domain-containing protein</fullName>
    </submittedName>
</protein>
<organism evidence="1 2">
    <name type="scientific">Rhabditophanes sp. KR3021</name>
    <dbReference type="NCBI Taxonomy" id="114890"/>
    <lineage>
        <taxon>Eukaryota</taxon>
        <taxon>Metazoa</taxon>
        <taxon>Ecdysozoa</taxon>
        <taxon>Nematoda</taxon>
        <taxon>Chromadorea</taxon>
        <taxon>Rhabditida</taxon>
        <taxon>Tylenchina</taxon>
        <taxon>Panagrolaimomorpha</taxon>
        <taxon>Strongyloidoidea</taxon>
        <taxon>Alloionematidae</taxon>
        <taxon>Rhabditophanes</taxon>
    </lineage>
</organism>
<name>A0AC35TJ84_9BILA</name>
<evidence type="ECO:0000313" key="1">
    <source>
        <dbReference type="Proteomes" id="UP000095286"/>
    </source>
</evidence>
<sequence length="351" mass="39715">MKFNYFENIKRHKAIDKVKSKFEELQKLYAEDEELRNKQNQEDRLIENAEADQKQNRGDTILAMIVFCINILILGICLTASIMSGSLSIMATLLDSIMDIASNGIINCSLWAVNHTNQYDYPRGRNKLECLSILICSVIMGVANIMMIVQALEAILNNEIDPKVDLLIILIVLSGSAIKLVLMLVCIKHGSNNSRLLSKDLRNDIITSVLTLIAAYIGTKVWKYADPIGAVIVCACIAINWFRDAISHIPMIVGVSAEQKNISRILNIAINHSKYINKIDFISIYHVGEKSQIELHIVLDKSLPLQLTHHISESLQRHIETLEFVERVFIHCDYRCDQDQNLKKGMPKETV</sequence>
<reference evidence="2" key="1">
    <citation type="submission" date="2016-11" db="UniProtKB">
        <authorList>
            <consortium name="WormBaseParasite"/>
        </authorList>
    </citation>
    <scope>IDENTIFICATION</scope>
    <source>
        <strain evidence="2">KR3021</strain>
    </source>
</reference>
<dbReference type="WBParaSite" id="RSKR_0000126800.1">
    <property type="protein sequence ID" value="RSKR_0000126800.1"/>
    <property type="gene ID" value="RSKR_0000126800"/>
</dbReference>
<dbReference type="Proteomes" id="UP000095286">
    <property type="component" value="Unplaced"/>
</dbReference>
<evidence type="ECO:0000313" key="2">
    <source>
        <dbReference type="WBParaSite" id="RSKR_0000126800.1"/>
    </source>
</evidence>
<proteinExistence type="predicted"/>
<accession>A0AC35TJ84</accession>